<keyword evidence="3" id="KW-1185">Reference proteome</keyword>
<keyword evidence="1" id="KW-0472">Membrane</keyword>
<keyword evidence="1" id="KW-0812">Transmembrane</keyword>
<comment type="caution">
    <text evidence="2">The sequence shown here is derived from an EMBL/GenBank/DDBJ whole genome shotgun (WGS) entry which is preliminary data.</text>
</comment>
<reference evidence="2 3" key="1">
    <citation type="submission" date="2024-01" db="EMBL/GenBank/DDBJ databases">
        <title>The genomes of 5 underutilized Papilionoideae crops provide insights into root nodulation and disease resistanc.</title>
        <authorList>
            <person name="Jiang F."/>
        </authorList>
    </citation>
    <scope>NUCLEOTIDE SEQUENCE [LARGE SCALE GENOMIC DNA]</scope>
    <source>
        <strain evidence="2">LVBAO_FW01</strain>
        <tissue evidence="2">Leaves</tissue>
    </source>
</reference>
<dbReference type="EMBL" id="JAYMYQ010000004">
    <property type="protein sequence ID" value="KAK7340912.1"/>
    <property type="molecule type" value="Genomic_DNA"/>
</dbReference>
<feature type="transmembrane region" description="Helical" evidence="1">
    <location>
        <begin position="14"/>
        <end position="31"/>
    </location>
</feature>
<sequence>MLVWTSSIRVNEHYVVWLICFPYRCLCFYFMSKCVMMFRLKTLSALLDKLRHCKLSCRLTTSSLNNSLLSRTFSSHLNTFLSFASFRFLLRSLLILLQESCKLCRGRFQGEGVTLKFLSCLNRLLSIWEQLSCLESVFHVLEKRTGPCQEGLAVCIVHHTRNILSSVVAVCSPSYLKEGLCDYNQQIIIAAA</sequence>
<accession>A0AAN9LW79</accession>
<name>A0AAN9LW79_CANGL</name>
<gene>
    <name evidence="2" type="ORF">VNO77_21629</name>
</gene>
<protein>
    <submittedName>
        <fullName evidence="2">Uncharacterized protein</fullName>
    </submittedName>
</protein>
<dbReference type="Proteomes" id="UP001367508">
    <property type="component" value="Unassembled WGS sequence"/>
</dbReference>
<organism evidence="2 3">
    <name type="scientific">Canavalia gladiata</name>
    <name type="common">Sword bean</name>
    <name type="synonym">Dolichos gladiatus</name>
    <dbReference type="NCBI Taxonomy" id="3824"/>
    <lineage>
        <taxon>Eukaryota</taxon>
        <taxon>Viridiplantae</taxon>
        <taxon>Streptophyta</taxon>
        <taxon>Embryophyta</taxon>
        <taxon>Tracheophyta</taxon>
        <taxon>Spermatophyta</taxon>
        <taxon>Magnoliopsida</taxon>
        <taxon>eudicotyledons</taxon>
        <taxon>Gunneridae</taxon>
        <taxon>Pentapetalae</taxon>
        <taxon>rosids</taxon>
        <taxon>fabids</taxon>
        <taxon>Fabales</taxon>
        <taxon>Fabaceae</taxon>
        <taxon>Papilionoideae</taxon>
        <taxon>50 kb inversion clade</taxon>
        <taxon>NPAAA clade</taxon>
        <taxon>indigoferoid/millettioid clade</taxon>
        <taxon>Phaseoleae</taxon>
        <taxon>Canavalia</taxon>
    </lineage>
</organism>
<evidence type="ECO:0000313" key="2">
    <source>
        <dbReference type="EMBL" id="KAK7340912.1"/>
    </source>
</evidence>
<evidence type="ECO:0000313" key="3">
    <source>
        <dbReference type="Proteomes" id="UP001367508"/>
    </source>
</evidence>
<keyword evidence="1" id="KW-1133">Transmembrane helix</keyword>
<evidence type="ECO:0000256" key="1">
    <source>
        <dbReference type="SAM" id="Phobius"/>
    </source>
</evidence>
<dbReference type="AlphaFoldDB" id="A0AAN9LW79"/>
<proteinExistence type="predicted"/>